<dbReference type="InterPro" id="IPR003340">
    <property type="entry name" value="B3_DNA-bd"/>
</dbReference>
<dbReference type="PANTHER" id="PTHR31391">
    <property type="entry name" value="B3 DOMAIN-CONTAINING PROTEIN OS11G0197600-RELATED"/>
    <property type="match status" value="1"/>
</dbReference>
<dbReference type="EMBL" id="CM007381">
    <property type="protein sequence ID" value="ONK78914.1"/>
    <property type="molecule type" value="Genomic_DNA"/>
</dbReference>
<dbReference type="CDD" id="cd10017">
    <property type="entry name" value="B3_DNA"/>
    <property type="match status" value="1"/>
</dbReference>
<evidence type="ECO:0000256" key="3">
    <source>
        <dbReference type="ARBA" id="ARBA00023125"/>
    </source>
</evidence>
<evidence type="ECO:0000256" key="1">
    <source>
        <dbReference type="ARBA" id="ARBA00004123"/>
    </source>
</evidence>
<accession>A0A5P1FLE5</accession>
<feature type="domain" description="TF-B3" evidence="7">
    <location>
        <begin position="99"/>
        <end position="190"/>
    </location>
</feature>
<keyword evidence="4" id="KW-0804">Transcription</keyword>
<evidence type="ECO:0000256" key="2">
    <source>
        <dbReference type="ARBA" id="ARBA00023015"/>
    </source>
</evidence>
<keyword evidence="3" id="KW-0238">DNA-binding</keyword>
<dbReference type="GO" id="GO:0003677">
    <property type="term" value="F:DNA binding"/>
    <property type="evidence" value="ECO:0007669"/>
    <property type="project" value="UniProtKB-KW"/>
</dbReference>
<evidence type="ECO:0000259" key="7">
    <source>
        <dbReference type="PROSITE" id="PS50863"/>
    </source>
</evidence>
<evidence type="ECO:0000313" key="9">
    <source>
        <dbReference type="Proteomes" id="UP000243459"/>
    </source>
</evidence>
<gene>
    <name evidence="8" type="ORF">A4U43_C01F950</name>
</gene>
<keyword evidence="2" id="KW-0805">Transcription regulation</keyword>
<organism evidence="8 9">
    <name type="scientific">Asparagus officinalis</name>
    <name type="common">Garden asparagus</name>
    <dbReference type="NCBI Taxonomy" id="4686"/>
    <lineage>
        <taxon>Eukaryota</taxon>
        <taxon>Viridiplantae</taxon>
        <taxon>Streptophyta</taxon>
        <taxon>Embryophyta</taxon>
        <taxon>Tracheophyta</taxon>
        <taxon>Spermatophyta</taxon>
        <taxon>Magnoliopsida</taxon>
        <taxon>Liliopsida</taxon>
        <taxon>Asparagales</taxon>
        <taxon>Asparagaceae</taxon>
        <taxon>Asparagoideae</taxon>
        <taxon>Asparagus</taxon>
    </lineage>
</organism>
<dbReference type="Gramene" id="ONK78914">
    <property type="protein sequence ID" value="ONK78914"/>
    <property type="gene ID" value="A4U43_C01F950"/>
</dbReference>
<dbReference type="InterPro" id="IPR044837">
    <property type="entry name" value="REM16-like"/>
</dbReference>
<dbReference type="GO" id="GO:0005634">
    <property type="term" value="C:nucleus"/>
    <property type="evidence" value="ECO:0007669"/>
    <property type="project" value="UniProtKB-SubCell"/>
</dbReference>
<dbReference type="SUPFAM" id="SSF101936">
    <property type="entry name" value="DNA-binding pseudobarrel domain"/>
    <property type="match status" value="1"/>
</dbReference>
<dbReference type="Gene3D" id="2.40.330.10">
    <property type="entry name" value="DNA-binding pseudobarrel domain"/>
    <property type="match status" value="1"/>
</dbReference>
<dbReference type="Pfam" id="PF02362">
    <property type="entry name" value="B3"/>
    <property type="match status" value="1"/>
</dbReference>
<feature type="region of interest" description="Disordered" evidence="6">
    <location>
        <begin position="214"/>
        <end position="246"/>
    </location>
</feature>
<reference evidence="9" key="1">
    <citation type="journal article" date="2017" name="Nat. Commun.">
        <title>The asparagus genome sheds light on the origin and evolution of a young Y chromosome.</title>
        <authorList>
            <person name="Harkess A."/>
            <person name="Zhou J."/>
            <person name="Xu C."/>
            <person name="Bowers J.E."/>
            <person name="Van der Hulst R."/>
            <person name="Ayyampalayam S."/>
            <person name="Mercati F."/>
            <person name="Riccardi P."/>
            <person name="McKain M.R."/>
            <person name="Kakrana A."/>
            <person name="Tang H."/>
            <person name="Ray J."/>
            <person name="Groenendijk J."/>
            <person name="Arikit S."/>
            <person name="Mathioni S.M."/>
            <person name="Nakano M."/>
            <person name="Shan H."/>
            <person name="Telgmann-Rauber A."/>
            <person name="Kanno A."/>
            <person name="Yue Z."/>
            <person name="Chen H."/>
            <person name="Li W."/>
            <person name="Chen Y."/>
            <person name="Xu X."/>
            <person name="Zhang Y."/>
            <person name="Luo S."/>
            <person name="Chen H."/>
            <person name="Gao J."/>
            <person name="Mao Z."/>
            <person name="Pires J.C."/>
            <person name="Luo M."/>
            <person name="Kudrna D."/>
            <person name="Wing R.A."/>
            <person name="Meyers B.C."/>
            <person name="Yi K."/>
            <person name="Kong H."/>
            <person name="Lavrijsen P."/>
            <person name="Sunseri F."/>
            <person name="Falavigna A."/>
            <person name="Ye Y."/>
            <person name="Leebens-Mack J.H."/>
            <person name="Chen G."/>
        </authorList>
    </citation>
    <scope>NUCLEOTIDE SEQUENCE [LARGE SCALE GENOMIC DNA]</scope>
    <source>
        <strain evidence="9">cv. DH0086</strain>
    </source>
</reference>
<evidence type="ECO:0000256" key="4">
    <source>
        <dbReference type="ARBA" id="ARBA00023163"/>
    </source>
</evidence>
<keyword evidence="9" id="KW-1185">Reference proteome</keyword>
<evidence type="ECO:0000256" key="5">
    <source>
        <dbReference type="ARBA" id="ARBA00023242"/>
    </source>
</evidence>
<evidence type="ECO:0000313" key="8">
    <source>
        <dbReference type="EMBL" id="ONK78914.1"/>
    </source>
</evidence>
<dbReference type="OrthoDB" id="1909330at2759"/>
<sequence>MAAAAVEINSGEEILKERVRQNLKHLEEIGISRDIVEFARREYKLWADDPKQRYYRTSSTNANAAREYTGRIASEDQKIAALKRAEEFQRDLTSHYPSFIKPMVRSHVSGGFWLGLPTKFCKENFSPNELRVILEDEKGKEHAVLYLGRKNGLSGGWRGFAIDHNLEDGDVLVFELSEPARFKVHIMKAIEGESPETDKTADCAAAVSKTKASSGTKKAIQAVSKKRSLKTGSAKEALEATKRGRR</sequence>
<dbReference type="PANTHER" id="PTHR31391:SF3">
    <property type="entry name" value="B3 DOMAIN-CONTAINING PROTEIN OS05G0481400"/>
    <property type="match status" value="1"/>
</dbReference>
<keyword evidence="5" id="KW-0539">Nucleus</keyword>
<proteinExistence type="predicted"/>
<feature type="compositionally biased region" description="Basic and acidic residues" evidence="6">
    <location>
        <begin position="236"/>
        <end position="246"/>
    </location>
</feature>
<dbReference type="AlphaFoldDB" id="A0A5P1FLE5"/>
<name>A0A5P1FLE5_ASPOF</name>
<dbReference type="InterPro" id="IPR015300">
    <property type="entry name" value="DNA-bd_pseudobarrel_sf"/>
</dbReference>
<comment type="subcellular location">
    <subcellularLocation>
        <location evidence="1">Nucleus</location>
    </subcellularLocation>
</comment>
<dbReference type="SMART" id="SM01019">
    <property type="entry name" value="B3"/>
    <property type="match status" value="1"/>
</dbReference>
<dbReference type="Proteomes" id="UP000243459">
    <property type="component" value="Chromosome 1"/>
</dbReference>
<protein>
    <recommendedName>
        <fullName evidence="7">TF-B3 domain-containing protein</fullName>
    </recommendedName>
</protein>
<dbReference type="PROSITE" id="PS50863">
    <property type="entry name" value="B3"/>
    <property type="match status" value="1"/>
</dbReference>
<evidence type="ECO:0000256" key="6">
    <source>
        <dbReference type="SAM" id="MobiDB-lite"/>
    </source>
</evidence>